<comment type="caution">
    <text evidence="2">The sequence shown here is derived from an EMBL/GenBank/DDBJ whole genome shotgun (WGS) entry which is preliminary data.</text>
</comment>
<dbReference type="InterPro" id="IPR026768">
    <property type="entry name" value="YPEH2ZP"/>
</dbReference>
<reference evidence="2" key="1">
    <citation type="submission" date="2021-06" db="EMBL/GenBank/DDBJ databases">
        <authorList>
            <person name="Kallberg Y."/>
            <person name="Tangrot J."/>
            <person name="Rosling A."/>
        </authorList>
    </citation>
    <scope>NUCLEOTIDE SEQUENCE</scope>
    <source>
        <strain evidence="2">AZ414A</strain>
    </source>
</reference>
<evidence type="ECO:0000313" key="3">
    <source>
        <dbReference type="Proteomes" id="UP000789706"/>
    </source>
</evidence>
<dbReference type="OrthoDB" id="2526683at2759"/>
<evidence type="ECO:0000256" key="1">
    <source>
        <dbReference type="ARBA" id="ARBA00006888"/>
    </source>
</evidence>
<protein>
    <submittedName>
        <fullName evidence="2">3626_t:CDS:1</fullName>
    </submittedName>
</protein>
<sequence length="91" mass="10347">MLLADTNVELYSTDVPPLSGNVIGYHITQPCHQCMESCNNGHLWMFHTAVVTSQERKDVEGKTLLWANIPRAEKDIEVMNIEDDEKKYAVI</sequence>
<dbReference type="PANTHER" id="PTHR31841:SF1">
    <property type="entry name" value="PROTEIN FAM72A-RELATED"/>
    <property type="match status" value="1"/>
</dbReference>
<dbReference type="GO" id="GO:0005829">
    <property type="term" value="C:cytosol"/>
    <property type="evidence" value="ECO:0007669"/>
    <property type="project" value="UniProtKB-ARBA"/>
</dbReference>
<dbReference type="PANTHER" id="PTHR31841">
    <property type="entry name" value="PROTEIN FAM72A-RELATED"/>
    <property type="match status" value="1"/>
</dbReference>
<dbReference type="Pfam" id="PF14976">
    <property type="entry name" value="YPEH2ZP"/>
    <property type="match status" value="1"/>
</dbReference>
<organism evidence="2 3">
    <name type="scientific">Diversispora eburnea</name>
    <dbReference type="NCBI Taxonomy" id="1213867"/>
    <lineage>
        <taxon>Eukaryota</taxon>
        <taxon>Fungi</taxon>
        <taxon>Fungi incertae sedis</taxon>
        <taxon>Mucoromycota</taxon>
        <taxon>Glomeromycotina</taxon>
        <taxon>Glomeromycetes</taxon>
        <taxon>Diversisporales</taxon>
        <taxon>Diversisporaceae</taxon>
        <taxon>Diversispora</taxon>
    </lineage>
</organism>
<dbReference type="EMBL" id="CAJVPK010000256">
    <property type="protein sequence ID" value="CAG8484241.1"/>
    <property type="molecule type" value="Genomic_DNA"/>
</dbReference>
<evidence type="ECO:0000313" key="2">
    <source>
        <dbReference type="EMBL" id="CAG8484241.1"/>
    </source>
</evidence>
<dbReference type="AlphaFoldDB" id="A0A9N8WEV1"/>
<dbReference type="Proteomes" id="UP000789706">
    <property type="component" value="Unassembled WGS sequence"/>
</dbReference>
<comment type="similarity">
    <text evidence="1">Belongs to the FAM72 family.</text>
</comment>
<proteinExistence type="inferred from homology"/>
<keyword evidence="3" id="KW-1185">Reference proteome</keyword>
<name>A0A9N8WEV1_9GLOM</name>
<accession>A0A9N8WEV1</accession>
<gene>
    <name evidence="2" type="ORF">DEBURN_LOCUS3828</name>
</gene>